<accession>A0ABQ2UPB7</accession>
<evidence type="ECO:0000313" key="2">
    <source>
        <dbReference type="Proteomes" id="UP000649573"/>
    </source>
</evidence>
<proteinExistence type="predicted"/>
<dbReference type="EMBL" id="BMRE01000018">
    <property type="protein sequence ID" value="GGU45606.1"/>
    <property type="molecule type" value="Genomic_DNA"/>
</dbReference>
<name>A0ABQ2UPB7_9PSEU</name>
<gene>
    <name evidence="1" type="ORF">GCM10010178_42550</name>
</gene>
<comment type="caution">
    <text evidence="1">The sequence shown here is derived from an EMBL/GenBank/DDBJ whole genome shotgun (WGS) entry which is preliminary data.</text>
</comment>
<keyword evidence="2" id="KW-1185">Reference proteome</keyword>
<organism evidence="1 2">
    <name type="scientific">Lentzea flava</name>
    <dbReference type="NCBI Taxonomy" id="103732"/>
    <lineage>
        <taxon>Bacteria</taxon>
        <taxon>Bacillati</taxon>
        <taxon>Actinomycetota</taxon>
        <taxon>Actinomycetes</taxon>
        <taxon>Pseudonocardiales</taxon>
        <taxon>Pseudonocardiaceae</taxon>
        <taxon>Lentzea</taxon>
    </lineage>
</organism>
<dbReference type="Proteomes" id="UP000649573">
    <property type="component" value="Unassembled WGS sequence"/>
</dbReference>
<reference evidence="2" key="1">
    <citation type="journal article" date="2019" name="Int. J. Syst. Evol. Microbiol.">
        <title>The Global Catalogue of Microorganisms (GCM) 10K type strain sequencing project: providing services to taxonomists for standard genome sequencing and annotation.</title>
        <authorList>
            <consortium name="The Broad Institute Genomics Platform"/>
            <consortium name="The Broad Institute Genome Sequencing Center for Infectious Disease"/>
            <person name="Wu L."/>
            <person name="Ma J."/>
        </authorList>
    </citation>
    <scope>NUCLEOTIDE SEQUENCE [LARGE SCALE GENOMIC DNA]</scope>
    <source>
        <strain evidence="2">JCM 3296</strain>
    </source>
</reference>
<sequence length="67" mass="8238">MFHADYGIGMWPWTRKKKLTLAEFESAARTLDSYWGIKTDLSGRWIERPRPVRRWWAPWRRRTSTDR</sequence>
<protein>
    <submittedName>
        <fullName evidence="1">Uncharacterized protein</fullName>
    </submittedName>
</protein>
<evidence type="ECO:0000313" key="1">
    <source>
        <dbReference type="EMBL" id="GGU45606.1"/>
    </source>
</evidence>